<proteinExistence type="predicted"/>
<sequence length="107" mass="11236">MSRRTTLAIYGRRDSLQGPTSNDEATGSVETCWAIRADEKGLPRETLDTVLREETALAPAPLQIIPAALTCGHAFFAGGRQQDGGLGASPGQGLLQPLVKVSVYGLA</sequence>
<keyword evidence="3" id="KW-1185">Reference proteome</keyword>
<feature type="compositionally biased region" description="Polar residues" evidence="1">
    <location>
        <begin position="17"/>
        <end position="26"/>
    </location>
</feature>
<organism evidence="2 3">
    <name type="scientific">Petrolisthes manimaculis</name>
    <dbReference type="NCBI Taxonomy" id="1843537"/>
    <lineage>
        <taxon>Eukaryota</taxon>
        <taxon>Metazoa</taxon>
        <taxon>Ecdysozoa</taxon>
        <taxon>Arthropoda</taxon>
        <taxon>Crustacea</taxon>
        <taxon>Multicrustacea</taxon>
        <taxon>Malacostraca</taxon>
        <taxon>Eumalacostraca</taxon>
        <taxon>Eucarida</taxon>
        <taxon>Decapoda</taxon>
        <taxon>Pleocyemata</taxon>
        <taxon>Anomura</taxon>
        <taxon>Galatheoidea</taxon>
        <taxon>Porcellanidae</taxon>
        <taxon>Petrolisthes</taxon>
    </lineage>
</organism>
<evidence type="ECO:0000256" key="1">
    <source>
        <dbReference type="SAM" id="MobiDB-lite"/>
    </source>
</evidence>
<evidence type="ECO:0000313" key="2">
    <source>
        <dbReference type="EMBL" id="KAK4325373.1"/>
    </source>
</evidence>
<accession>A0AAE1QFG3</accession>
<dbReference type="AlphaFoldDB" id="A0AAE1QFG3"/>
<dbReference type="EMBL" id="JAWZYT010000284">
    <property type="protein sequence ID" value="KAK4325373.1"/>
    <property type="molecule type" value="Genomic_DNA"/>
</dbReference>
<gene>
    <name evidence="2" type="ORF">Pmani_004052</name>
</gene>
<feature type="region of interest" description="Disordered" evidence="1">
    <location>
        <begin position="1"/>
        <end position="26"/>
    </location>
</feature>
<evidence type="ECO:0000313" key="3">
    <source>
        <dbReference type="Proteomes" id="UP001292094"/>
    </source>
</evidence>
<name>A0AAE1QFG3_9EUCA</name>
<protein>
    <submittedName>
        <fullName evidence="2">Uncharacterized protein</fullName>
    </submittedName>
</protein>
<comment type="caution">
    <text evidence="2">The sequence shown here is derived from an EMBL/GenBank/DDBJ whole genome shotgun (WGS) entry which is preliminary data.</text>
</comment>
<dbReference type="Proteomes" id="UP001292094">
    <property type="component" value="Unassembled WGS sequence"/>
</dbReference>
<reference evidence="2" key="1">
    <citation type="submission" date="2023-11" db="EMBL/GenBank/DDBJ databases">
        <title>Genome assemblies of two species of porcelain crab, Petrolisthes cinctipes and Petrolisthes manimaculis (Anomura: Porcellanidae).</title>
        <authorList>
            <person name="Angst P."/>
        </authorList>
    </citation>
    <scope>NUCLEOTIDE SEQUENCE</scope>
    <source>
        <strain evidence="2">PB745_02</strain>
        <tissue evidence="2">Gill</tissue>
    </source>
</reference>